<protein>
    <submittedName>
        <fullName evidence="2">Phosphohistidine phosphatase</fullName>
    </submittedName>
</protein>
<dbReference type="SMART" id="SM00855">
    <property type="entry name" value="PGAM"/>
    <property type="match status" value="1"/>
</dbReference>
<dbReference type="OrthoDB" id="9810154at2"/>
<dbReference type="PANTHER" id="PTHR47623">
    <property type="entry name" value="OS09G0287300 PROTEIN"/>
    <property type="match status" value="1"/>
</dbReference>
<gene>
    <name evidence="2" type="ORF">LV82_01762</name>
</gene>
<dbReference type="SUPFAM" id="SSF53254">
    <property type="entry name" value="Phosphoglycerate mutase-like"/>
    <property type="match status" value="1"/>
</dbReference>
<accession>A0A2S5JGJ1</accession>
<dbReference type="CDD" id="cd07067">
    <property type="entry name" value="HP_PGM_like"/>
    <property type="match status" value="1"/>
</dbReference>
<organism evidence="2 3">
    <name type="scientific">Albidovulum inexpectatum</name>
    <dbReference type="NCBI Taxonomy" id="196587"/>
    <lineage>
        <taxon>Bacteria</taxon>
        <taxon>Pseudomonadati</taxon>
        <taxon>Pseudomonadota</taxon>
        <taxon>Alphaproteobacteria</taxon>
        <taxon>Rhodobacterales</taxon>
        <taxon>Paracoccaceae</taxon>
        <taxon>Albidovulum</taxon>
    </lineage>
</organism>
<dbReference type="InterPro" id="IPR029033">
    <property type="entry name" value="His_PPase_superfam"/>
</dbReference>
<keyword evidence="3" id="KW-1185">Reference proteome</keyword>
<reference evidence="2 3" key="1">
    <citation type="submission" date="2018-01" db="EMBL/GenBank/DDBJ databases">
        <title>Genomic Encyclopedia of Archaeal and Bacterial Type Strains, Phase II (KMG-II): from individual species to whole genera.</title>
        <authorList>
            <person name="Goeker M."/>
        </authorList>
    </citation>
    <scope>NUCLEOTIDE SEQUENCE [LARGE SCALE GENOMIC DNA]</scope>
    <source>
        <strain evidence="2 3">DSM 12048</strain>
    </source>
</reference>
<dbReference type="InterPro" id="IPR013078">
    <property type="entry name" value="His_Pase_superF_clade-1"/>
</dbReference>
<dbReference type="RefSeq" id="WP_104070916.1">
    <property type="nucleotide sequence ID" value="NZ_PRDS01000005.1"/>
</dbReference>
<comment type="caution">
    <text evidence="2">The sequence shown here is derived from an EMBL/GenBank/DDBJ whole genome shotgun (WGS) entry which is preliminary data.</text>
</comment>
<dbReference type="Proteomes" id="UP000239736">
    <property type="component" value="Unassembled WGS sequence"/>
</dbReference>
<dbReference type="Pfam" id="PF00300">
    <property type="entry name" value="His_Phos_1"/>
    <property type="match status" value="1"/>
</dbReference>
<dbReference type="AlphaFoldDB" id="A0A2S5JGJ1"/>
<sequence length="172" mass="18893">MMPPGQKRLILTRHAKSSWDDPATADFDRPLNTRGRIAALELGEWLDSRGYEPDEVLCSAARRTRETWAHVMAAPLQIMPTIRFMQELYMAGPEQMLAALRSATGDSVMLIGHNPGIAELAGLLPATPPAHPDFRRYPTAATLVVDFLIDDWNDVAPGAGAARDFFVPANRG</sequence>
<proteinExistence type="predicted"/>
<name>A0A2S5JGJ1_9RHOB</name>
<dbReference type="EMBL" id="PRDS01000005">
    <property type="protein sequence ID" value="PPB80415.1"/>
    <property type="molecule type" value="Genomic_DNA"/>
</dbReference>
<evidence type="ECO:0000313" key="3">
    <source>
        <dbReference type="Proteomes" id="UP000239736"/>
    </source>
</evidence>
<dbReference type="PANTHER" id="PTHR47623:SF1">
    <property type="entry name" value="OS09G0287300 PROTEIN"/>
    <property type="match status" value="1"/>
</dbReference>
<evidence type="ECO:0000256" key="1">
    <source>
        <dbReference type="PIRSR" id="PIRSR613078-2"/>
    </source>
</evidence>
<dbReference type="Gene3D" id="3.40.50.1240">
    <property type="entry name" value="Phosphoglycerate mutase-like"/>
    <property type="match status" value="1"/>
</dbReference>
<evidence type="ECO:0000313" key="2">
    <source>
        <dbReference type="EMBL" id="PPB80415.1"/>
    </source>
</evidence>
<feature type="binding site" evidence="1">
    <location>
        <position position="63"/>
    </location>
    <ligand>
        <name>substrate</name>
    </ligand>
</feature>